<dbReference type="UniPathway" id="UPA00031">
    <property type="reaction ID" value="UER00009"/>
</dbReference>
<evidence type="ECO:0000256" key="3">
    <source>
        <dbReference type="ARBA" id="ARBA00005133"/>
    </source>
</evidence>
<evidence type="ECO:0000256" key="5">
    <source>
        <dbReference type="ARBA" id="ARBA00012550"/>
    </source>
</evidence>
<dbReference type="PANTHER" id="PTHR43090">
    <property type="entry name" value="1-(5-PHOSPHORIBOSYL)-5-[(5-PHOSPHORIBOSYLAMINO)METHYLIDENEAMINO] IMIDAZOLE-4-CARBOXAMIDE ISOMERASE"/>
    <property type="match status" value="1"/>
</dbReference>
<dbReference type="GO" id="GO:0000162">
    <property type="term" value="P:L-tryptophan biosynthetic process"/>
    <property type="evidence" value="ECO:0007669"/>
    <property type="project" value="TreeGrafter"/>
</dbReference>
<dbReference type="FunFam" id="3.20.20.70:FF:000009">
    <property type="entry name" value="1-(5-phosphoribosyl)-5-[(5-phosphoribosylamino)methylideneamino] imidazole-4-carboxamide isomerase"/>
    <property type="match status" value="1"/>
</dbReference>
<dbReference type="InterPro" id="IPR006063">
    <property type="entry name" value="HisA_bact_arch"/>
</dbReference>
<accession>A0A511UXJ0</accession>
<evidence type="ECO:0000313" key="15">
    <source>
        <dbReference type="EMBL" id="GEN31350.1"/>
    </source>
</evidence>
<organism evidence="15 16">
    <name type="scientific">Cerasibacillus quisquiliarum</name>
    <dbReference type="NCBI Taxonomy" id="227865"/>
    <lineage>
        <taxon>Bacteria</taxon>
        <taxon>Bacillati</taxon>
        <taxon>Bacillota</taxon>
        <taxon>Bacilli</taxon>
        <taxon>Bacillales</taxon>
        <taxon>Bacillaceae</taxon>
        <taxon>Cerasibacillus</taxon>
    </lineage>
</organism>
<comment type="similarity">
    <text evidence="4 12 13">Belongs to the HisA/HisF family.</text>
</comment>
<dbReference type="EMBL" id="BJXW01000014">
    <property type="protein sequence ID" value="GEN31350.1"/>
    <property type="molecule type" value="Genomic_DNA"/>
</dbReference>
<reference evidence="15 16" key="1">
    <citation type="submission" date="2019-07" db="EMBL/GenBank/DDBJ databases">
        <title>Whole genome shotgun sequence of Cerasibacillus quisquiliarum NBRC 102429.</title>
        <authorList>
            <person name="Hosoyama A."/>
            <person name="Uohara A."/>
            <person name="Ohji S."/>
            <person name="Ichikawa N."/>
        </authorList>
    </citation>
    <scope>NUCLEOTIDE SEQUENCE [LARGE SCALE GENOMIC DNA]</scope>
    <source>
        <strain evidence="15 16">NBRC 102429</strain>
    </source>
</reference>
<evidence type="ECO:0000256" key="8">
    <source>
        <dbReference type="ARBA" id="ARBA00022605"/>
    </source>
</evidence>
<dbReference type="PANTHER" id="PTHR43090:SF2">
    <property type="entry name" value="1-(5-PHOSPHORIBOSYL)-5-[(5-PHOSPHORIBOSYLAMINO)METHYLIDENEAMINO] IMIDAZOLE-4-CARBOXAMIDE ISOMERASE"/>
    <property type="match status" value="1"/>
</dbReference>
<evidence type="ECO:0000256" key="14">
    <source>
        <dbReference type="RuleBase" id="RU003658"/>
    </source>
</evidence>
<dbReference type="SUPFAM" id="SSF51366">
    <property type="entry name" value="Ribulose-phoshate binding barrel"/>
    <property type="match status" value="1"/>
</dbReference>
<proteinExistence type="inferred from homology"/>
<evidence type="ECO:0000256" key="7">
    <source>
        <dbReference type="ARBA" id="ARBA00022490"/>
    </source>
</evidence>
<gene>
    <name evidence="12 15" type="primary">hisA</name>
    <name evidence="15" type="ORF">CQU01_15880</name>
</gene>
<keyword evidence="10 12" id="KW-0413">Isomerase</keyword>
<comment type="pathway">
    <text evidence="3 12 14">Amino-acid biosynthesis; L-histidine biosynthesis; L-histidine from 5-phospho-alpha-D-ribose 1-diphosphate: step 4/9.</text>
</comment>
<dbReference type="HAMAP" id="MF_01014">
    <property type="entry name" value="HisA"/>
    <property type="match status" value="1"/>
</dbReference>
<dbReference type="Proteomes" id="UP000321491">
    <property type="component" value="Unassembled WGS sequence"/>
</dbReference>
<sequence length="237" mass="26142">MMILFPAIDLLDGRCVRLQQGQYDKQTIYSESPVQMAKYWENKGAPYLHVVDLDAARTNEMKNKPYIKKIAQTVQIPLQVGGGIRSLERIKMYLDAGVTRVIIGTAAITDPNFLKNAVDRYGDKIVVSIDAKNGYVATEGWEATSGVKAIKLGYQLQNMGVKTIVYTDIAKDGMLQGPNFNELKQINEQTNLKVIASGGITTPKDIKKLKQLNVYGAIVGKALYDGTVTLESLLEVV</sequence>
<feature type="active site" description="Proton acceptor" evidence="12">
    <location>
        <position position="9"/>
    </location>
</feature>
<keyword evidence="7 12" id="KW-0963">Cytoplasm</keyword>
<protein>
    <recommendedName>
        <fullName evidence="6 12">1-(5-phosphoribosyl)-5-[(5-phosphoribosylamino)methylideneamino] imidazole-4-carboxamide isomerase</fullName>
        <ecNumber evidence="5 12">5.3.1.16</ecNumber>
    </recommendedName>
    <alternativeName>
        <fullName evidence="11 12">Phosphoribosylformimino-5-aminoimidazole carboxamide ribotide isomerase</fullName>
    </alternativeName>
</protein>
<dbReference type="GO" id="GO:0003949">
    <property type="term" value="F:1-(5-phosphoribosyl)-5-[(5-phosphoribosylamino)methylideneamino]imidazole-4-carboxamide isomerase activity"/>
    <property type="evidence" value="ECO:0007669"/>
    <property type="project" value="UniProtKB-UniRule"/>
</dbReference>
<evidence type="ECO:0000256" key="13">
    <source>
        <dbReference type="RuleBase" id="RU003657"/>
    </source>
</evidence>
<evidence type="ECO:0000256" key="11">
    <source>
        <dbReference type="ARBA" id="ARBA00030547"/>
    </source>
</evidence>
<evidence type="ECO:0000256" key="10">
    <source>
        <dbReference type="ARBA" id="ARBA00023235"/>
    </source>
</evidence>
<dbReference type="InterPro" id="IPR044524">
    <property type="entry name" value="Isoase_HisA-like"/>
</dbReference>
<dbReference type="GO" id="GO:0000105">
    <property type="term" value="P:L-histidine biosynthetic process"/>
    <property type="evidence" value="ECO:0007669"/>
    <property type="project" value="UniProtKB-UniRule"/>
</dbReference>
<evidence type="ECO:0000256" key="6">
    <source>
        <dbReference type="ARBA" id="ARBA00018464"/>
    </source>
</evidence>
<dbReference type="AlphaFoldDB" id="A0A511UXJ0"/>
<dbReference type="InterPro" id="IPR006062">
    <property type="entry name" value="His_biosynth"/>
</dbReference>
<dbReference type="InterPro" id="IPR011060">
    <property type="entry name" value="RibuloseP-bd_barrel"/>
</dbReference>
<keyword evidence="16" id="KW-1185">Reference proteome</keyword>
<feature type="active site" description="Proton donor" evidence="12">
    <location>
        <position position="130"/>
    </location>
</feature>
<name>A0A511UXJ0_9BACI</name>
<evidence type="ECO:0000256" key="12">
    <source>
        <dbReference type="HAMAP-Rule" id="MF_01014"/>
    </source>
</evidence>
<dbReference type="NCBIfam" id="TIGR00007">
    <property type="entry name" value="1-(5-phosphoribosyl)-5-[(5-phosphoribosylamino)methylideneamino]imidazole-4-carboxamide isomerase"/>
    <property type="match status" value="1"/>
</dbReference>
<dbReference type="Gene3D" id="3.20.20.70">
    <property type="entry name" value="Aldolase class I"/>
    <property type="match status" value="1"/>
</dbReference>
<evidence type="ECO:0000256" key="2">
    <source>
        <dbReference type="ARBA" id="ARBA00004496"/>
    </source>
</evidence>
<comment type="caution">
    <text evidence="15">The sequence shown here is derived from an EMBL/GenBank/DDBJ whole genome shotgun (WGS) entry which is preliminary data.</text>
</comment>
<dbReference type="InterPro" id="IPR013785">
    <property type="entry name" value="Aldolase_TIM"/>
</dbReference>
<dbReference type="NCBIfam" id="NF010112">
    <property type="entry name" value="PRK13585.1"/>
    <property type="match status" value="1"/>
</dbReference>
<dbReference type="CDD" id="cd04732">
    <property type="entry name" value="HisA"/>
    <property type="match status" value="1"/>
</dbReference>
<evidence type="ECO:0000256" key="4">
    <source>
        <dbReference type="ARBA" id="ARBA00009667"/>
    </source>
</evidence>
<comment type="subcellular location">
    <subcellularLocation>
        <location evidence="2 12 14">Cytoplasm</location>
    </subcellularLocation>
</comment>
<dbReference type="EC" id="5.3.1.16" evidence="5 12"/>
<dbReference type="InterPro" id="IPR023016">
    <property type="entry name" value="HisA/PriA"/>
</dbReference>
<comment type="catalytic activity">
    <reaction evidence="1 12 14">
        <text>1-(5-phospho-beta-D-ribosyl)-5-[(5-phospho-beta-D-ribosylamino)methylideneamino]imidazole-4-carboxamide = 5-[(5-phospho-1-deoxy-D-ribulos-1-ylimino)methylamino]-1-(5-phospho-beta-D-ribosyl)imidazole-4-carboxamide</text>
        <dbReference type="Rhea" id="RHEA:15469"/>
        <dbReference type="ChEBI" id="CHEBI:58435"/>
        <dbReference type="ChEBI" id="CHEBI:58525"/>
        <dbReference type="EC" id="5.3.1.16"/>
    </reaction>
</comment>
<evidence type="ECO:0000313" key="16">
    <source>
        <dbReference type="Proteomes" id="UP000321491"/>
    </source>
</evidence>
<keyword evidence="9 12" id="KW-0368">Histidine biosynthesis</keyword>
<keyword evidence="8 12" id="KW-0028">Amino-acid biosynthesis</keyword>
<evidence type="ECO:0000256" key="1">
    <source>
        <dbReference type="ARBA" id="ARBA00000901"/>
    </source>
</evidence>
<dbReference type="Pfam" id="PF00977">
    <property type="entry name" value="His_biosynth"/>
    <property type="match status" value="1"/>
</dbReference>
<evidence type="ECO:0000256" key="9">
    <source>
        <dbReference type="ARBA" id="ARBA00023102"/>
    </source>
</evidence>
<dbReference type="GO" id="GO:0005737">
    <property type="term" value="C:cytoplasm"/>
    <property type="evidence" value="ECO:0007669"/>
    <property type="project" value="UniProtKB-SubCell"/>
</dbReference>